<comment type="function">
    <text evidence="9">Transcription factor that binds specifically to a 5'-AA[AG]G-3' consensus core sequence.</text>
</comment>
<feature type="compositionally biased region" description="Low complexity" evidence="10">
    <location>
        <begin position="271"/>
        <end position="283"/>
    </location>
</feature>
<evidence type="ECO:0000313" key="12">
    <source>
        <dbReference type="EMBL" id="KAF5199531.1"/>
    </source>
</evidence>
<dbReference type="PANTHER" id="PTHR31992:SF108">
    <property type="entry name" value="DOF ZINC FINGER PROTEIN"/>
    <property type="match status" value="1"/>
</dbReference>
<name>A0A7J6WQ97_THATH</name>
<evidence type="ECO:0000256" key="9">
    <source>
        <dbReference type="RuleBase" id="RU369094"/>
    </source>
</evidence>
<feature type="domain" description="Dof-type" evidence="11">
    <location>
        <begin position="33"/>
        <end position="87"/>
    </location>
</feature>
<keyword evidence="1 9" id="KW-0479">Metal-binding</keyword>
<keyword evidence="3 9" id="KW-0862">Zinc</keyword>
<feature type="compositionally biased region" description="Polar residues" evidence="10">
    <location>
        <begin position="237"/>
        <end position="257"/>
    </location>
</feature>
<evidence type="ECO:0000313" key="13">
    <source>
        <dbReference type="Proteomes" id="UP000554482"/>
    </source>
</evidence>
<dbReference type="PROSITE" id="PS50884">
    <property type="entry name" value="ZF_DOF_2"/>
    <property type="match status" value="1"/>
</dbReference>
<dbReference type="GO" id="GO:0008270">
    <property type="term" value="F:zinc ion binding"/>
    <property type="evidence" value="ECO:0007669"/>
    <property type="project" value="UniProtKB-KW"/>
</dbReference>
<gene>
    <name evidence="12" type="ORF">FRX31_010883</name>
</gene>
<dbReference type="InterPro" id="IPR003851">
    <property type="entry name" value="Znf_Dof"/>
</dbReference>
<keyword evidence="2 8" id="KW-0863">Zinc-finger</keyword>
<evidence type="ECO:0000256" key="4">
    <source>
        <dbReference type="ARBA" id="ARBA00023015"/>
    </source>
</evidence>
<protein>
    <recommendedName>
        <fullName evidence="9">Dof zinc finger protein</fullName>
    </recommendedName>
</protein>
<organism evidence="12 13">
    <name type="scientific">Thalictrum thalictroides</name>
    <name type="common">Rue-anemone</name>
    <name type="synonym">Anemone thalictroides</name>
    <dbReference type="NCBI Taxonomy" id="46969"/>
    <lineage>
        <taxon>Eukaryota</taxon>
        <taxon>Viridiplantae</taxon>
        <taxon>Streptophyta</taxon>
        <taxon>Embryophyta</taxon>
        <taxon>Tracheophyta</taxon>
        <taxon>Spermatophyta</taxon>
        <taxon>Magnoliopsida</taxon>
        <taxon>Ranunculales</taxon>
        <taxon>Ranunculaceae</taxon>
        <taxon>Thalictroideae</taxon>
        <taxon>Thalictrum</taxon>
    </lineage>
</organism>
<keyword evidence="6 9" id="KW-0804">Transcription</keyword>
<comment type="subcellular location">
    <subcellularLocation>
        <location evidence="8 9">Nucleus</location>
    </subcellularLocation>
</comment>
<comment type="caution">
    <text evidence="12">The sequence shown here is derived from an EMBL/GenBank/DDBJ whole genome shotgun (WGS) entry which is preliminary data.</text>
</comment>
<feature type="compositionally biased region" description="Low complexity" evidence="10">
    <location>
        <begin position="91"/>
        <end position="112"/>
    </location>
</feature>
<dbReference type="EMBL" id="JABWDY010011823">
    <property type="protein sequence ID" value="KAF5199531.1"/>
    <property type="molecule type" value="Genomic_DNA"/>
</dbReference>
<feature type="region of interest" description="Disordered" evidence="10">
    <location>
        <begin position="236"/>
        <end position="257"/>
    </location>
</feature>
<keyword evidence="13" id="KW-1185">Reference proteome</keyword>
<evidence type="ECO:0000259" key="11">
    <source>
        <dbReference type="PROSITE" id="PS50884"/>
    </source>
</evidence>
<dbReference type="OrthoDB" id="1927254at2759"/>
<evidence type="ECO:0000256" key="6">
    <source>
        <dbReference type="ARBA" id="ARBA00023163"/>
    </source>
</evidence>
<evidence type="ECO:0000256" key="3">
    <source>
        <dbReference type="ARBA" id="ARBA00022833"/>
    </source>
</evidence>
<dbReference type="InterPro" id="IPR045174">
    <property type="entry name" value="Dof"/>
</dbReference>
<dbReference type="GO" id="GO:0003677">
    <property type="term" value="F:DNA binding"/>
    <property type="evidence" value="ECO:0007669"/>
    <property type="project" value="UniProtKB-UniRule"/>
</dbReference>
<accession>A0A7J6WQ97</accession>
<dbReference type="GO" id="GO:0005634">
    <property type="term" value="C:nucleus"/>
    <property type="evidence" value="ECO:0007669"/>
    <property type="project" value="UniProtKB-SubCell"/>
</dbReference>
<evidence type="ECO:0000256" key="7">
    <source>
        <dbReference type="ARBA" id="ARBA00023242"/>
    </source>
</evidence>
<dbReference type="PANTHER" id="PTHR31992">
    <property type="entry name" value="DOF ZINC FINGER PROTEIN DOF1.4-RELATED"/>
    <property type="match status" value="1"/>
</dbReference>
<feature type="compositionally biased region" description="Low complexity" evidence="10">
    <location>
        <begin position="307"/>
        <end position="317"/>
    </location>
</feature>
<dbReference type="AlphaFoldDB" id="A0A7J6WQ97"/>
<evidence type="ECO:0000256" key="1">
    <source>
        <dbReference type="ARBA" id="ARBA00022723"/>
    </source>
</evidence>
<sequence length="317" mass="35068">MREIQQQQQQQRSGGIKQQNQENNQHHPPPQPQKCPRCDSLNTKFCYYNNYSLSQPRFFCKTCRRYWTQGGTLRNVPVGGGCRKGKRLKRSSSSPENLNTTSSSHSNSTLSSIPSVAPALRNKGIDAILQSSTPLLPTPQPSMYYPGGGFLSSLAAFPSFNHQSPINVGGEFGSSNLALLQGFSLPFHTQQQMHHHQQQLQHQQQQQQLYLHQPHNFNLGLSSSDDGLEEKVVVQPNKPSTSHQEWSQSFNPTTNSINTSEATATCYWSSNNTNTNTSTTTTSVSLNPTHWTDHLSGYGPPPPPPTSTTSSSSPSFL</sequence>
<keyword evidence="5 8" id="KW-0238">DNA-binding</keyword>
<proteinExistence type="predicted"/>
<feature type="region of interest" description="Disordered" evidence="10">
    <location>
        <begin position="271"/>
        <end position="317"/>
    </location>
</feature>
<feature type="region of interest" description="Disordered" evidence="10">
    <location>
        <begin position="1"/>
        <end position="35"/>
    </location>
</feature>
<dbReference type="GO" id="GO:0003700">
    <property type="term" value="F:DNA-binding transcription factor activity"/>
    <property type="evidence" value="ECO:0007669"/>
    <property type="project" value="UniProtKB-UniRule"/>
</dbReference>
<evidence type="ECO:0000256" key="10">
    <source>
        <dbReference type="SAM" id="MobiDB-lite"/>
    </source>
</evidence>
<feature type="compositionally biased region" description="Low complexity" evidence="10">
    <location>
        <begin position="1"/>
        <end position="23"/>
    </location>
</feature>
<feature type="region of interest" description="Disordered" evidence="10">
    <location>
        <begin position="78"/>
        <end position="112"/>
    </location>
</feature>
<dbReference type="Proteomes" id="UP000554482">
    <property type="component" value="Unassembled WGS sequence"/>
</dbReference>
<keyword evidence="7 8" id="KW-0539">Nucleus</keyword>
<evidence type="ECO:0000256" key="5">
    <source>
        <dbReference type="ARBA" id="ARBA00023125"/>
    </source>
</evidence>
<keyword evidence="4 9" id="KW-0805">Transcription regulation</keyword>
<evidence type="ECO:0000256" key="2">
    <source>
        <dbReference type="ARBA" id="ARBA00022771"/>
    </source>
</evidence>
<evidence type="ECO:0000256" key="8">
    <source>
        <dbReference type="PROSITE-ProRule" id="PRU00071"/>
    </source>
</evidence>
<dbReference type="Pfam" id="PF02701">
    <property type="entry name" value="Zn_ribbon_Dof"/>
    <property type="match status" value="1"/>
</dbReference>
<reference evidence="12 13" key="1">
    <citation type="submission" date="2020-06" db="EMBL/GenBank/DDBJ databases">
        <title>Transcriptomic and genomic resources for Thalictrum thalictroides and T. hernandezii: Facilitating candidate gene discovery in an emerging model plant lineage.</title>
        <authorList>
            <person name="Arias T."/>
            <person name="Riano-Pachon D.M."/>
            <person name="Di Stilio V.S."/>
        </authorList>
    </citation>
    <scope>NUCLEOTIDE SEQUENCE [LARGE SCALE GENOMIC DNA]</scope>
    <source>
        <strain evidence="13">cv. WT478/WT964</strain>
        <tissue evidence="12">Leaves</tissue>
    </source>
</reference>
<dbReference type="PROSITE" id="PS01361">
    <property type="entry name" value="ZF_DOF_1"/>
    <property type="match status" value="1"/>
</dbReference>